<evidence type="ECO:0000259" key="2">
    <source>
        <dbReference type="PROSITE" id="PS50975"/>
    </source>
</evidence>
<reference evidence="3 4" key="1">
    <citation type="submission" date="2020-08" db="EMBL/GenBank/DDBJ databases">
        <title>Genomic Encyclopedia of Type Strains, Phase III (KMG-III): the genomes of soil and plant-associated and newly described type strains.</title>
        <authorList>
            <person name="Whitman W."/>
        </authorList>
    </citation>
    <scope>NUCLEOTIDE SEQUENCE [LARGE SCALE GENOMIC DNA]</scope>
    <source>
        <strain evidence="3 4">CECT 8577</strain>
    </source>
</reference>
<protein>
    <recommendedName>
        <fullName evidence="2">ATP-grasp domain-containing protein</fullName>
    </recommendedName>
</protein>
<accession>A0A839S1Z8</accession>
<dbReference type="AlphaFoldDB" id="A0A839S1Z8"/>
<dbReference type="PANTHER" id="PTHR39217">
    <property type="match status" value="1"/>
</dbReference>
<name>A0A839S1Z8_9PSEU</name>
<sequence>MSPAERTALLVGCAGVPQGDGDEHAVPAALADVGVGTRWAVWDDPAEDFAAADLVILRSTWDYTERREEFLGWCASVPGLANRAHVVRWNTDKAYLLDLAAAGVDVVPTQLAAPGEKPEWPGRDVVVKPSVGAGSRGAARFTPSGRDAAARHLDALHDDGYTAVVQPYQPAVDSEGETALVFFGGQYSHAFTKGPMLSGGDLDESGLFVTEKLGTATPDGPWRALAEDALDAAAARLGLHRSELLYARVDLVRTEAGEPAVLEFEVSEPSLGFRQADADAPVRFASAVRAALTRPR</sequence>
<feature type="domain" description="ATP-grasp" evidence="2">
    <location>
        <begin position="96"/>
        <end position="293"/>
    </location>
</feature>
<dbReference type="InterPro" id="IPR011761">
    <property type="entry name" value="ATP-grasp"/>
</dbReference>
<dbReference type="EMBL" id="JACHWU010000002">
    <property type="protein sequence ID" value="MBB3050747.1"/>
    <property type="molecule type" value="Genomic_DNA"/>
</dbReference>
<keyword evidence="1" id="KW-0547">Nucleotide-binding</keyword>
<dbReference type="GO" id="GO:0046872">
    <property type="term" value="F:metal ion binding"/>
    <property type="evidence" value="ECO:0007669"/>
    <property type="project" value="InterPro"/>
</dbReference>
<keyword evidence="4" id="KW-1185">Reference proteome</keyword>
<dbReference type="PROSITE" id="PS50975">
    <property type="entry name" value="ATP_GRASP"/>
    <property type="match status" value="1"/>
</dbReference>
<dbReference type="InterPro" id="IPR053191">
    <property type="entry name" value="DcsG_Biosynth_Enzyme"/>
</dbReference>
<comment type="caution">
    <text evidence="3">The sequence shown here is derived from an EMBL/GenBank/DDBJ whole genome shotgun (WGS) entry which is preliminary data.</text>
</comment>
<evidence type="ECO:0000313" key="3">
    <source>
        <dbReference type="EMBL" id="MBB3050747.1"/>
    </source>
</evidence>
<gene>
    <name evidence="3" type="ORF">FHS23_001770</name>
</gene>
<dbReference type="Proteomes" id="UP000550714">
    <property type="component" value="Unassembled WGS sequence"/>
</dbReference>
<dbReference type="RefSeq" id="WP_183651431.1">
    <property type="nucleotide sequence ID" value="NZ_JACHWU010000002.1"/>
</dbReference>
<keyword evidence="1" id="KW-0067">ATP-binding</keyword>
<dbReference type="GO" id="GO:0005524">
    <property type="term" value="F:ATP binding"/>
    <property type="evidence" value="ECO:0007669"/>
    <property type="project" value="UniProtKB-UniRule"/>
</dbReference>
<proteinExistence type="predicted"/>
<evidence type="ECO:0000313" key="4">
    <source>
        <dbReference type="Proteomes" id="UP000550714"/>
    </source>
</evidence>
<organism evidence="3 4">
    <name type="scientific">Prauserella isguenensis</name>
    <dbReference type="NCBI Taxonomy" id="1470180"/>
    <lineage>
        <taxon>Bacteria</taxon>
        <taxon>Bacillati</taxon>
        <taxon>Actinomycetota</taxon>
        <taxon>Actinomycetes</taxon>
        <taxon>Pseudonocardiales</taxon>
        <taxon>Pseudonocardiaceae</taxon>
        <taxon>Prauserella</taxon>
    </lineage>
</organism>
<evidence type="ECO:0000256" key="1">
    <source>
        <dbReference type="PROSITE-ProRule" id="PRU00409"/>
    </source>
</evidence>
<dbReference type="SUPFAM" id="SSF56059">
    <property type="entry name" value="Glutathione synthetase ATP-binding domain-like"/>
    <property type="match status" value="1"/>
</dbReference>
<dbReference type="PANTHER" id="PTHR39217:SF1">
    <property type="entry name" value="GLUTATHIONE SYNTHETASE"/>
    <property type="match status" value="1"/>
</dbReference>